<keyword evidence="12" id="KW-1185">Reference proteome</keyword>
<dbReference type="RefSeq" id="WP_405282598.1">
    <property type="nucleotide sequence ID" value="NZ_CP144380.1"/>
</dbReference>
<feature type="binding site" evidence="8">
    <location>
        <position position="30"/>
    </location>
    <ligand>
        <name>ADP-alpha-D-glucose</name>
        <dbReference type="ChEBI" id="CHEBI:57498"/>
    </ligand>
</feature>
<evidence type="ECO:0000313" key="12">
    <source>
        <dbReference type="Proteomes" id="UP001484239"/>
    </source>
</evidence>
<dbReference type="PANTHER" id="PTHR45825:SF11">
    <property type="entry name" value="ALPHA AMYLASE DOMAIN-CONTAINING PROTEIN"/>
    <property type="match status" value="1"/>
</dbReference>
<evidence type="ECO:0000256" key="8">
    <source>
        <dbReference type="HAMAP-Rule" id="MF_00484"/>
    </source>
</evidence>
<keyword evidence="6 8" id="KW-0808">Transferase</keyword>
<comment type="pathway">
    <text evidence="3 8">Glycan biosynthesis; glycogen biosynthesis.</text>
</comment>
<organism evidence="11 12">
    <name type="scientific">Gaopeijia maritima</name>
    <dbReference type="NCBI Taxonomy" id="3119007"/>
    <lineage>
        <taxon>Bacteria</taxon>
        <taxon>Pseudomonadati</taxon>
        <taxon>Gemmatimonadota</taxon>
        <taxon>Longimicrobiia</taxon>
        <taxon>Gaopeijiales</taxon>
        <taxon>Gaopeijiaceae</taxon>
        <taxon>Gaopeijia</taxon>
    </lineage>
</organism>
<proteinExistence type="inferred from homology"/>
<dbReference type="PANTHER" id="PTHR45825">
    <property type="entry name" value="GRANULE-BOUND STARCH SYNTHASE 1, CHLOROPLASTIC/AMYLOPLASTIC"/>
    <property type="match status" value="1"/>
</dbReference>
<dbReference type="InterPro" id="IPR001296">
    <property type="entry name" value="Glyco_trans_1"/>
</dbReference>
<keyword evidence="5 8" id="KW-0328">Glycosyltransferase</keyword>
<evidence type="ECO:0000256" key="5">
    <source>
        <dbReference type="ARBA" id="ARBA00022676"/>
    </source>
</evidence>
<feature type="domain" description="Glycosyl transferase family 1" evidence="9">
    <location>
        <begin position="316"/>
        <end position="455"/>
    </location>
</feature>
<dbReference type="EC" id="2.4.1.21" evidence="8"/>
<dbReference type="HAMAP" id="MF_00484">
    <property type="entry name" value="Glycogen_synth"/>
    <property type="match status" value="1"/>
</dbReference>
<evidence type="ECO:0000259" key="10">
    <source>
        <dbReference type="Pfam" id="PF08323"/>
    </source>
</evidence>
<evidence type="ECO:0000256" key="6">
    <source>
        <dbReference type="ARBA" id="ARBA00022679"/>
    </source>
</evidence>
<dbReference type="Pfam" id="PF00534">
    <property type="entry name" value="Glycos_transf_1"/>
    <property type="match status" value="1"/>
</dbReference>
<gene>
    <name evidence="8" type="primary">glgA</name>
    <name evidence="11" type="ORF">WI372_16285</name>
</gene>
<reference evidence="11 12" key="1">
    <citation type="submission" date="2024-02" db="EMBL/GenBank/DDBJ databases">
        <title>A novel Gemmatimonadota bacterium.</title>
        <authorList>
            <person name="Du Z.-J."/>
            <person name="Ye Y.-Q."/>
        </authorList>
    </citation>
    <scope>NUCLEOTIDE SEQUENCE [LARGE SCALE GENOMIC DNA]</scope>
    <source>
        <strain evidence="11 12">DH-20</strain>
    </source>
</reference>
<evidence type="ECO:0000256" key="4">
    <source>
        <dbReference type="ARBA" id="ARBA00010281"/>
    </source>
</evidence>
<evidence type="ECO:0000256" key="2">
    <source>
        <dbReference type="ARBA" id="ARBA00002764"/>
    </source>
</evidence>
<comment type="catalytic activity">
    <reaction evidence="1 8">
        <text>[(1-&gt;4)-alpha-D-glucosyl](n) + ADP-alpha-D-glucose = [(1-&gt;4)-alpha-D-glucosyl](n+1) + ADP + H(+)</text>
        <dbReference type="Rhea" id="RHEA:18189"/>
        <dbReference type="Rhea" id="RHEA-COMP:9584"/>
        <dbReference type="Rhea" id="RHEA-COMP:9587"/>
        <dbReference type="ChEBI" id="CHEBI:15378"/>
        <dbReference type="ChEBI" id="CHEBI:15444"/>
        <dbReference type="ChEBI" id="CHEBI:57498"/>
        <dbReference type="ChEBI" id="CHEBI:456216"/>
        <dbReference type="EC" id="2.4.1.21"/>
    </reaction>
</comment>
<dbReference type="GO" id="GO:0016757">
    <property type="term" value="F:glycosyltransferase activity"/>
    <property type="evidence" value="ECO:0007669"/>
    <property type="project" value="UniProtKB-KW"/>
</dbReference>
<feature type="domain" description="Starch synthase catalytic" evidence="10">
    <location>
        <begin position="18"/>
        <end position="258"/>
    </location>
</feature>
<evidence type="ECO:0000256" key="3">
    <source>
        <dbReference type="ARBA" id="ARBA00004964"/>
    </source>
</evidence>
<name>A0ABU9EEQ4_9BACT</name>
<dbReference type="Gene3D" id="3.40.50.2000">
    <property type="entry name" value="Glycogen Phosphorylase B"/>
    <property type="match status" value="2"/>
</dbReference>
<evidence type="ECO:0000256" key="7">
    <source>
        <dbReference type="ARBA" id="ARBA00023056"/>
    </source>
</evidence>
<keyword evidence="7 8" id="KW-0320">Glycogen biosynthesis</keyword>
<comment type="function">
    <text evidence="2 8">Synthesizes alpha-1,4-glucan chains using ADP-glucose.</text>
</comment>
<evidence type="ECO:0000259" key="9">
    <source>
        <dbReference type="Pfam" id="PF00534"/>
    </source>
</evidence>
<dbReference type="EMBL" id="JBBHLI010000012">
    <property type="protein sequence ID" value="MEK9502553.1"/>
    <property type="molecule type" value="Genomic_DNA"/>
</dbReference>
<protein>
    <recommendedName>
        <fullName evidence="8">Glycogen synthase</fullName>
        <ecNumber evidence="8">2.4.1.21</ecNumber>
    </recommendedName>
    <alternativeName>
        <fullName evidence="8">Starch [bacterial glycogen] synthase</fullName>
    </alternativeName>
</protein>
<dbReference type="CDD" id="cd03791">
    <property type="entry name" value="GT5_Glycogen_synthase_DULL1-like"/>
    <property type="match status" value="1"/>
</dbReference>
<dbReference type="Pfam" id="PF08323">
    <property type="entry name" value="Glyco_transf_5"/>
    <property type="match status" value="1"/>
</dbReference>
<dbReference type="Proteomes" id="UP001484239">
    <property type="component" value="Unassembled WGS sequence"/>
</dbReference>
<evidence type="ECO:0000256" key="1">
    <source>
        <dbReference type="ARBA" id="ARBA00001478"/>
    </source>
</evidence>
<dbReference type="InterPro" id="IPR013534">
    <property type="entry name" value="Starch_synth_cat_dom"/>
</dbReference>
<accession>A0ABU9EEQ4</accession>
<dbReference type="NCBIfam" id="TIGR02095">
    <property type="entry name" value="glgA"/>
    <property type="match status" value="1"/>
</dbReference>
<evidence type="ECO:0000313" key="11">
    <source>
        <dbReference type="EMBL" id="MEK9502553.1"/>
    </source>
</evidence>
<dbReference type="SUPFAM" id="SSF53756">
    <property type="entry name" value="UDP-Glycosyltransferase/glycogen phosphorylase"/>
    <property type="match status" value="1"/>
</dbReference>
<comment type="similarity">
    <text evidence="4 8">Belongs to the glycosyltransferase 1 family. Bacterial/plant glycogen synthase subfamily.</text>
</comment>
<dbReference type="InterPro" id="IPR011835">
    <property type="entry name" value="GS/SS"/>
</dbReference>
<comment type="caution">
    <text evidence="11">The sequence shown here is derived from an EMBL/GenBank/DDBJ whole genome shotgun (WGS) entry which is preliminary data.</text>
</comment>
<sequence>MSPAPLVQPSDSPSAAPVVHLCAEYWPFARTGGLAEAVRGIATYQAVTGRPTAVVMPFFRSVRDQFDDIRPTGVRASVQVGPRTETGALYELPVPEGRVRVFFVEHDDYFERGGLYGENGWDYPDNHRRFGFFCRFVSEVVLPQLAPTPFVLHAHDWHTALALVYLRTTLGDTPTARRAATVLTVHNAGYQGHFGHDVLRELGLSPSLFDWRWMEWYDKVNVLKGGIAFSDMVTTVSPSHARELCTPDGGFGLHAVFSHLGDRLVGVLNGIDQGVWDPTRDPQIAAPFSADDLAGKAQCKAWLQEALHLPVDPSIPLFGMVARVVQQKGFDIVLGSRAMGRIPAQFLFVGEGDPRYQDALARVAARHRSRVATRFEFTERREHRMIAGCDALLMPSQYEPCGLTQMRSQRYGTLPVVRSVGGLADTVDDEVNGFRFDAYTADALDEALVRATERYADKARWEGMMRTAMAHDFSWPVRVRQYDEVYRRALARAG</sequence>